<dbReference type="AlphaFoldDB" id="A0A2T9Z303"/>
<dbReference type="Gene3D" id="3.30.200.20">
    <property type="entry name" value="Phosphorylase Kinase, domain 1"/>
    <property type="match status" value="1"/>
</dbReference>
<evidence type="ECO:0000313" key="3">
    <source>
        <dbReference type="Proteomes" id="UP000245699"/>
    </source>
</evidence>
<protein>
    <recommendedName>
        <fullName evidence="1">Aminoglycoside phosphotransferase domain-containing protein</fullName>
    </recommendedName>
</protein>
<dbReference type="InterPro" id="IPR052898">
    <property type="entry name" value="ACAD10-like"/>
</dbReference>
<feature type="domain" description="Aminoglycoside phosphotransferase" evidence="1">
    <location>
        <begin position="25"/>
        <end position="250"/>
    </location>
</feature>
<dbReference type="EMBL" id="MBFT01000061">
    <property type="protein sequence ID" value="PVU98951.1"/>
    <property type="molecule type" value="Genomic_DNA"/>
</dbReference>
<gene>
    <name evidence="2" type="ORF">BB559_001161</name>
</gene>
<dbReference type="PANTHER" id="PTHR47829">
    <property type="entry name" value="HYDROLASE, PUTATIVE (AFU_ORTHOLOGUE AFUA_1G12880)-RELATED"/>
    <property type="match status" value="1"/>
</dbReference>
<name>A0A2T9Z303_9FUNG</name>
<dbReference type="STRING" id="61424.A0A2T9Z303"/>
<dbReference type="SUPFAM" id="SSF56112">
    <property type="entry name" value="Protein kinase-like (PK-like)"/>
    <property type="match status" value="1"/>
</dbReference>
<reference evidence="2 3" key="1">
    <citation type="journal article" date="2018" name="MBio">
        <title>Comparative Genomics Reveals the Core Gene Toolbox for the Fungus-Insect Symbiosis.</title>
        <authorList>
            <person name="Wang Y."/>
            <person name="Stata M."/>
            <person name="Wang W."/>
            <person name="Stajich J.E."/>
            <person name="White M.M."/>
            <person name="Moncalvo J.M."/>
        </authorList>
    </citation>
    <scope>NUCLEOTIDE SEQUENCE [LARGE SCALE GENOMIC DNA]</scope>
    <source>
        <strain evidence="2 3">AUS-77-4</strain>
    </source>
</reference>
<dbReference type="InterPro" id="IPR002575">
    <property type="entry name" value="Aminoglycoside_PTrfase"/>
</dbReference>
<dbReference type="InterPro" id="IPR041726">
    <property type="entry name" value="ACAD10_11_N"/>
</dbReference>
<dbReference type="PANTHER" id="PTHR47829:SF1">
    <property type="entry name" value="HAD FAMILY PHOSPHATASE"/>
    <property type="match status" value="1"/>
</dbReference>
<dbReference type="GO" id="GO:0004672">
    <property type="term" value="F:protein kinase activity"/>
    <property type="evidence" value="ECO:0007669"/>
    <property type="project" value="InterPro"/>
</dbReference>
<dbReference type="Gene3D" id="3.90.1200.10">
    <property type="match status" value="1"/>
</dbReference>
<organism evidence="2 3">
    <name type="scientific">Furculomyces boomerangus</name>
    <dbReference type="NCBI Taxonomy" id="61424"/>
    <lineage>
        <taxon>Eukaryota</taxon>
        <taxon>Fungi</taxon>
        <taxon>Fungi incertae sedis</taxon>
        <taxon>Zoopagomycota</taxon>
        <taxon>Kickxellomycotina</taxon>
        <taxon>Harpellomycetes</taxon>
        <taxon>Harpellales</taxon>
        <taxon>Harpellaceae</taxon>
        <taxon>Furculomyces</taxon>
    </lineage>
</organism>
<evidence type="ECO:0000313" key="2">
    <source>
        <dbReference type="EMBL" id="PVU98951.1"/>
    </source>
</evidence>
<dbReference type="InterPro" id="IPR011009">
    <property type="entry name" value="Kinase-like_dom_sf"/>
</dbReference>
<accession>A0A2T9Z303</accession>
<dbReference type="PROSITE" id="PS00108">
    <property type="entry name" value="PROTEIN_KINASE_ST"/>
    <property type="match status" value="1"/>
</dbReference>
<proteinExistence type="predicted"/>
<sequence length="377" mass="42334">MVNEEVLGKYLLANGMSINLPIRAQKFSFGQSNPTFLILDANNKKFVVRKKPDGELISKTAHAVEREYRIIKALGENTSVPVPKVYLLCEDSSVIGTPFYVMEFLDGRIFIDPDLEGVDKNMKIKYWEEMIRVLSLLHSIDYKKVGLEGFGKPTGYYTRQCKSLLRVHDGQAASVSTKTGKAVGPLPRFYDLTRWLEKTYCPDETTIVHGDYKHDNIVFHKTEPRIIGILDWELSTIGNPRADLSNLVQYMQIPKIERMSTVMNPDPAFRASLENKIITPESEGIPDEEFMVKSYCSATNKKYPLEGWVYSRVFSLYRNAVIAHGIAARFARGQASSAFAGITGSKGPLTVMRAINMADTISEVPNTENQSGTKSKL</sequence>
<dbReference type="Pfam" id="PF01636">
    <property type="entry name" value="APH"/>
    <property type="match status" value="1"/>
</dbReference>
<evidence type="ECO:0000259" key="1">
    <source>
        <dbReference type="Pfam" id="PF01636"/>
    </source>
</evidence>
<keyword evidence="3" id="KW-1185">Reference proteome</keyword>
<dbReference type="InterPro" id="IPR008271">
    <property type="entry name" value="Ser/Thr_kinase_AS"/>
</dbReference>
<dbReference type="CDD" id="cd05154">
    <property type="entry name" value="ACAD10_11_N-like"/>
    <property type="match status" value="1"/>
</dbReference>
<comment type="caution">
    <text evidence="2">The sequence shown here is derived from an EMBL/GenBank/DDBJ whole genome shotgun (WGS) entry which is preliminary data.</text>
</comment>
<dbReference type="Proteomes" id="UP000245699">
    <property type="component" value="Unassembled WGS sequence"/>
</dbReference>
<dbReference type="OrthoDB" id="191037at2759"/>